<dbReference type="PANTHER" id="PTHR11895">
    <property type="entry name" value="TRANSAMIDASE"/>
    <property type="match status" value="1"/>
</dbReference>
<dbReference type="GO" id="GO:0003824">
    <property type="term" value="F:catalytic activity"/>
    <property type="evidence" value="ECO:0007669"/>
    <property type="project" value="InterPro"/>
</dbReference>
<evidence type="ECO:0000313" key="2">
    <source>
        <dbReference type="EMBL" id="NKE65979.1"/>
    </source>
</evidence>
<dbReference type="InterPro" id="IPR023631">
    <property type="entry name" value="Amidase_dom"/>
</dbReference>
<organism evidence="2 3">
    <name type="scientific">Ramlibacter lithotrophicus</name>
    <dbReference type="NCBI Taxonomy" id="2606681"/>
    <lineage>
        <taxon>Bacteria</taxon>
        <taxon>Pseudomonadati</taxon>
        <taxon>Pseudomonadota</taxon>
        <taxon>Betaproteobacteria</taxon>
        <taxon>Burkholderiales</taxon>
        <taxon>Comamonadaceae</taxon>
        <taxon>Ramlibacter</taxon>
    </lineage>
</organism>
<reference evidence="2 3" key="1">
    <citation type="journal article" date="2020" name="Nature">
        <title>Bacterial chemolithoautotrophy via manganese oxidation.</title>
        <authorList>
            <person name="Yu H."/>
            <person name="Leadbetter J.R."/>
        </authorList>
    </citation>
    <scope>NUCLEOTIDE SEQUENCE [LARGE SCALE GENOMIC DNA]</scope>
    <source>
        <strain evidence="2 3">RBP-1</strain>
    </source>
</reference>
<protein>
    <submittedName>
        <fullName evidence="2">Amidase</fullName>
    </submittedName>
</protein>
<sequence>MPLASKTLRQLGAELADGRTTSRALTEEALDAATASSEAATAFLAVHAATARATADAVDRLRTARVPLPPLAGIPISIKDLFDEAGEVTRAGSRVLDGAAPASRDSLVVQRLRAAGAVIVGRTNMTEFAYSGLGLNPHYGTPRNPWDRATGRIPGGSSSGAAVSVTDGMAAAAIGSDTGGSVRIPSALCGLTGFKPTANRISTEGVLPLSSTLDSIGPLARSVDCCALLDAVLSGGAACAPAPASLAGRSLAVPKTVALDGLDATVAAAFELACRKVSAAGARLVPMDLPEFAELVHINRLGGFLAAEAWAWHASLLQAREAEYDPRVAVRIRRGEKMLASDYLDLLAQRPRWIAGVQQRLAHANCDTVLMPTVPVVAPPIAALLASDDLYGSTNLLMLRNPTFINFLDGCALSLPCHRAGDAPVGLMLAAPRGHDQQVLALGFAVEQALSR</sequence>
<evidence type="ECO:0000313" key="3">
    <source>
        <dbReference type="Proteomes" id="UP000521868"/>
    </source>
</evidence>
<keyword evidence="3" id="KW-1185">Reference proteome</keyword>
<dbReference type="InterPro" id="IPR036928">
    <property type="entry name" value="AS_sf"/>
</dbReference>
<proteinExistence type="predicted"/>
<gene>
    <name evidence="2" type="ORF">RAMLITH_09120</name>
</gene>
<dbReference type="Proteomes" id="UP000521868">
    <property type="component" value="Unassembled WGS sequence"/>
</dbReference>
<dbReference type="RefSeq" id="WP_168107052.1">
    <property type="nucleotide sequence ID" value="NZ_VTOX01000002.1"/>
</dbReference>
<name>A0A7X6I6D4_9BURK</name>
<dbReference type="Gene3D" id="3.90.1300.10">
    <property type="entry name" value="Amidase signature (AS) domain"/>
    <property type="match status" value="1"/>
</dbReference>
<dbReference type="EMBL" id="VTOX01000002">
    <property type="protein sequence ID" value="NKE65979.1"/>
    <property type="molecule type" value="Genomic_DNA"/>
</dbReference>
<dbReference type="SUPFAM" id="SSF75304">
    <property type="entry name" value="Amidase signature (AS) enzymes"/>
    <property type="match status" value="1"/>
</dbReference>
<dbReference type="PANTHER" id="PTHR11895:SF176">
    <property type="entry name" value="AMIDASE AMID-RELATED"/>
    <property type="match status" value="1"/>
</dbReference>
<accession>A0A7X6I6D4</accession>
<dbReference type="NCBIfam" id="NF005460">
    <property type="entry name" value="PRK07056.1"/>
    <property type="match status" value="1"/>
</dbReference>
<feature type="domain" description="Amidase" evidence="1">
    <location>
        <begin position="25"/>
        <end position="440"/>
    </location>
</feature>
<dbReference type="AlphaFoldDB" id="A0A7X6I6D4"/>
<evidence type="ECO:0000259" key="1">
    <source>
        <dbReference type="Pfam" id="PF01425"/>
    </source>
</evidence>
<comment type="caution">
    <text evidence="2">The sequence shown here is derived from an EMBL/GenBank/DDBJ whole genome shotgun (WGS) entry which is preliminary data.</text>
</comment>
<dbReference type="InterPro" id="IPR000120">
    <property type="entry name" value="Amidase"/>
</dbReference>
<dbReference type="Pfam" id="PF01425">
    <property type="entry name" value="Amidase"/>
    <property type="match status" value="1"/>
</dbReference>